<dbReference type="RefSeq" id="WP_394463209.1">
    <property type="nucleotide sequence ID" value="NZ_JBIGHZ010000006.1"/>
</dbReference>
<organism evidence="3 4">
    <name type="scientific">Roseateles rivi</name>
    <dbReference type="NCBI Taxonomy" id="3299028"/>
    <lineage>
        <taxon>Bacteria</taxon>
        <taxon>Pseudomonadati</taxon>
        <taxon>Pseudomonadota</taxon>
        <taxon>Betaproteobacteria</taxon>
        <taxon>Burkholderiales</taxon>
        <taxon>Sphaerotilaceae</taxon>
        <taxon>Roseateles</taxon>
    </lineage>
</organism>
<dbReference type="Gene3D" id="3.40.50.1110">
    <property type="entry name" value="SGNH hydrolase"/>
    <property type="match status" value="1"/>
</dbReference>
<sequence>MSSTLFAPLSRLVSLRGRALAAAGVLALCAACGGGGAEGSGSEAAAPGPSQPARLASGDWVLMGSSTAAGAGASSGRSFAALLAQGMGSGGMLAAQQGRLQNIALGGTTTYQGLPALSPRAVDRPASLPNNNLDKALSLKPALLIIAYPSNDTAMRYTVQETVSNILLMVQTAKQQGVPSIVLSTQPRDMLPALQEQLVQIDAQLEAALGACLVRVREALAGPDGRIAPAYAFGDGVHLNDAGHALLHGALLKRLQQGSCVRLAQ</sequence>
<dbReference type="CDD" id="cd00229">
    <property type="entry name" value="SGNH_hydrolase"/>
    <property type="match status" value="1"/>
</dbReference>
<comment type="caution">
    <text evidence="3">The sequence shown here is derived from an EMBL/GenBank/DDBJ whole genome shotgun (WGS) entry which is preliminary data.</text>
</comment>
<gene>
    <name evidence="3" type="ORF">ACG0Z6_15935</name>
</gene>
<dbReference type="EMBL" id="JBIGHZ010000006">
    <property type="protein sequence ID" value="MFG6449715.1"/>
    <property type="molecule type" value="Genomic_DNA"/>
</dbReference>
<feature type="domain" description="SGNH hydrolase-type esterase" evidence="2">
    <location>
        <begin position="63"/>
        <end position="246"/>
    </location>
</feature>
<reference evidence="3 4" key="1">
    <citation type="submission" date="2024-08" db="EMBL/GenBank/DDBJ databases">
        <authorList>
            <person name="Lu H."/>
        </authorList>
    </citation>
    <scope>NUCLEOTIDE SEQUENCE [LARGE SCALE GENOMIC DNA]</scope>
    <source>
        <strain evidence="3 4">BYS180W</strain>
    </source>
</reference>
<keyword evidence="3" id="KW-0378">Hydrolase</keyword>
<evidence type="ECO:0000313" key="4">
    <source>
        <dbReference type="Proteomes" id="UP001606099"/>
    </source>
</evidence>
<dbReference type="Proteomes" id="UP001606099">
    <property type="component" value="Unassembled WGS sequence"/>
</dbReference>
<dbReference type="SUPFAM" id="SSF52266">
    <property type="entry name" value="SGNH hydrolase"/>
    <property type="match status" value="1"/>
</dbReference>
<feature type="signal peptide" evidence="1">
    <location>
        <begin position="1"/>
        <end position="21"/>
    </location>
</feature>
<name>A0ABW7FZC2_9BURK</name>
<dbReference type="InterPro" id="IPR013830">
    <property type="entry name" value="SGNH_hydro"/>
</dbReference>
<evidence type="ECO:0000259" key="2">
    <source>
        <dbReference type="Pfam" id="PF13472"/>
    </source>
</evidence>
<proteinExistence type="predicted"/>
<dbReference type="PROSITE" id="PS00099">
    <property type="entry name" value="THIOLASE_3"/>
    <property type="match status" value="1"/>
</dbReference>
<dbReference type="InterPro" id="IPR036514">
    <property type="entry name" value="SGNH_hydro_sf"/>
</dbReference>
<dbReference type="Pfam" id="PF13472">
    <property type="entry name" value="Lipase_GDSL_2"/>
    <property type="match status" value="1"/>
</dbReference>
<keyword evidence="4" id="KW-1185">Reference proteome</keyword>
<evidence type="ECO:0000313" key="3">
    <source>
        <dbReference type="EMBL" id="MFG6449715.1"/>
    </source>
</evidence>
<feature type="chain" id="PRO_5047463822" evidence="1">
    <location>
        <begin position="22"/>
        <end position="265"/>
    </location>
</feature>
<dbReference type="InterPro" id="IPR020610">
    <property type="entry name" value="Thiolase_AS"/>
</dbReference>
<protein>
    <submittedName>
        <fullName evidence="3">SGNH/GDSL hydrolase family protein</fullName>
    </submittedName>
</protein>
<keyword evidence="1" id="KW-0732">Signal</keyword>
<evidence type="ECO:0000256" key="1">
    <source>
        <dbReference type="SAM" id="SignalP"/>
    </source>
</evidence>
<accession>A0ABW7FZC2</accession>
<dbReference type="GO" id="GO:0016787">
    <property type="term" value="F:hydrolase activity"/>
    <property type="evidence" value="ECO:0007669"/>
    <property type="project" value="UniProtKB-KW"/>
</dbReference>